<name>A0A2U1AT41_9BACT</name>
<dbReference type="PANTHER" id="PTHR11079:SF179">
    <property type="entry name" value="TRNA(ADENINE(34)) DEAMINASE, CHLOROPLASTIC"/>
    <property type="match status" value="1"/>
</dbReference>
<dbReference type="InterPro" id="IPR028883">
    <property type="entry name" value="tRNA_aden_deaminase"/>
</dbReference>
<dbReference type="GO" id="GO:0016747">
    <property type="term" value="F:acyltransferase activity, transferring groups other than amino-acyl groups"/>
    <property type="evidence" value="ECO:0007669"/>
    <property type="project" value="InterPro"/>
</dbReference>
<comment type="catalytic activity">
    <reaction evidence="6 7">
        <text>adenosine(34) in tRNA + H2O + H(+) = inosine(34) in tRNA + NH4(+)</text>
        <dbReference type="Rhea" id="RHEA:43168"/>
        <dbReference type="Rhea" id="RHEA-COMP:10373"/>
        <dbReference type="Rhea" id="RHEA-COMP:10374"/>
        <dbReference type="ChEBI" id="CHEBI:15377"/>
        <dbReference type="ChEBI" id="CHEBI:15378"/>
        <dbReference type="ChEBI" id="CHEBI:28938"/>
        <dbReference type="ChEBI" id="CHEBI:74411"/>
        <dbReference type="ChEBI" id="CHEBI:82852"/>
        <dbReference type="EC" id="3.5.4.33"/>
    </reaction>
</comment>
<dbReference type="InterPro" id="IPR016193">
    <property type="entry name" value="Cytidine_deaminase-like"/>
</dbReference>
<keyword evidence="11" id="KW-1185">Reference proteome</keyword>
<evidence type="ECO:0000259" key="9">
    <source>
        <dbReference type="PROSITE" id="PS51747"/>
    </source>
</evidence>
<dbReference type="InterPro" id="IPR002125">
    <property type="entry name" value="CMP_dCMP_dom"/>
</dbReference>
<comment type="function">
    <text evidence="7">Catalyzes the deamination of adenosine to inosine at the wobble position 34 of tRNA(Arg2).</text>
</comment>
<dbReference type="GO" id="GO:0008270">
    <property type="term" value="F:zinc ion binding"/>
    <property type="evidence" value="ECO:0007669"/>
    <property type="project" value="UniProtKB-UniRule"/>
</dbReference>
<dbReference type="PROSITE" id="PS51747">
    <property type="entry name" value="CYT_DCMP_DEAMINASES_2"/>
    <property type="match status" value="1"/>
</dbReference>
<comment type="subunit">
    <text evidence="7">Homodimer.</text>
</comment>
<evidence type="ECO:0000256" key="1">
    <source>
        <dbReference type="ARBA" id="ARBA00010669"/>
    </source>
</evidence>
<evidence type="ECO:0000256" key="2">
    <source>
        <dbReference type="ARBA" id="ARBA00022694"/>
    </source>
</evidence>
<dbReference type="InterPro" id="IPR016181">
    <property type="entry name" value="Acyl_CoA_acyltransferase"/>
</dbReference>
<dbReference type="InterPro" id="IPR016192">
    <property type="entry name" value="APOBEC/CMP_deaminase_Zn-bd"/>
</dbReference>
<dbReference type="Gene3D" id="3.40.140.10">
    <property type="entry name" value="Cytidine Deaminase, domain 2"/>
    <property type="match status" value="1"/>
</dbReference>
<comment type="cofactor">
    <cofactor evidence="7">
        <name>Zn(2+)</name>
        <dbReference type="ChEBI" id="CHEBI:29105"/>
    </cofactor>
    <text evidence="7">Binds 1 zinc ion per subunit.</text>
</comment>
<feature type="binding site" evidence="7">
    <location>
        <position position="54"/>
    </location>
    <ligand>
        <name>Zn(2+)</name>
        <dbReference type="ChEBI" id="CHEBI:29105"/>
        <note>catalytic</note>
    </ligand>
</feature>
<evidence type="ECO:0000256" key="6">
    <source>
        <dbReference type="ARBA" id="ARBA00048045"/>
    </source>
</evidence>
<keyword evidence="2 7" id="KW-0819">tRNA processing</keyword>
<feature type="domain" description="N-acetyltransferase" evidence="8">
    <location>
        <begin position="158"/>
        <end position="305"/>
    </location>
</feature>
<organism evidence="10 11">
    <name type="scientific">Victivallis vadensis</name>
    <dbReference type="NCBI Taxonomy" id="172901"/>
    <lineage>
        <taxon>Bacteria</taxon>
        <taxon>Pseudomonadati</taxon>
        <taxon>Lentisphaerota</taxon>
        <taxon>Lentisphaeria</taxon>
        <taxon>Victivallales</taxon>
        <taxon>Victivallaceae</taxon>
        <taxon>Victivallis</taxon>
    </lineage>
</organism>
<dbReference type="SUPFAM" id="SSF55729">
    <property type="entry name" value="Acyl-CoA N-acyltransferases (Nat)"/>
    <property type="match status" value="1"/>
</dbReference>
<dbReference type="GO" id="GO:0052717">
    <property type="term" value="F:tRNA-specific adenosine-34 deaminase activity"/>
    <property type="evidence" value="ECO:0007669"/>
    <property type="project" value="UniProtKB-UniRule"/>
</dbReference>
<dbReference type="InterPro" id="IPR058535">
    <property type="entry name" value="MafB19-deam"/>
</dbReference>
<proteinExistence type="inferred from homology"/>
<evidence type="ECO:0000256" key="4">
    <source>
        <dbReference type="ARBA" id="ARBA00022801"/>
    </source>
</evidence>
<dbReference type="GeneID" id="78297551"/>
<feature type="active site" description="Proton donor" evidence="7">
    <location>
        <position position="56"/>
    </location>
</feature>
<keyword evidence="4 7" id="KW-0378">Hydrolase</keyword>
<comment type="similarity">
    <text evidence="1">Belongs to the cytidine and deoxycytidylate deaminase family. ADAT2 subfamily.</text>
</comment>
<evidence type="ECO:0000259" key="8">
    <source>
        <dbReference type="PROSITE" id="PS51186"/>
    </source>
</evidence>
<dbReference type="PROSITE" id="PS51186">
    <property type="entry name" value="GNAT"/>
    <property type="match status" value="1"/>
</dbReference>
<evidence type="ECO:0000256" key="7">
    <source>
        <dbReference type="HAMAP-Rule" id="MF_00972"/>
    </source>
</evidence>
<dbReference type="Proteomes" id="UP000245959">
    <property type="component" value="Unassembled WGS sequence"/>
</dbReference>
<accession>A0A2U1AT41</accession>
<evidence type="ECO:0000313" key="10">
    <source>
        <dbReference type="EMBL" id="PVY39572.1"/>
    </source>
</evidence>
<sequence length="434" mass="48886">MNDSDPAFMRLALDEARNAAAAGEVPVGAVAVRDGRVLATARNRVEERHSAVSHAEIELLHAVEAVTGDWRMDEITFYITKEPCPMCAGALVNARAGRIVFGLADPRMGGCGSALDITGHPGVLWHPEVEGGVLAEEAQRIIREFFRNSREAKKVRPGDIRRQNFQSAAYIEKFNPLMLETFGMTFDHWFKLHVWDRRYESFAIFDGARMLAHAGLFALTLSVEGRPLPAIQLNGVATTASHRGRGLSRRIIGRILEEHAGTPAFLFANDSVLEFYPRFGFRRAEDFLPVAEERLLPCPAARRITPDEARPLLEKRCQFSRVFDAADGLPIHLFHLYGECRDHIWQLSGETAAVAIQEGSTLRLLDVFGSRPTEWSEVRTRLPFSGIERIEFGFTPDFLKVDFHWERRPESRNLFLRGDFGLPEQFCFPALLET</sequence>
<evidence type="ECO:0000256" key="3">
    <source>
        <dbReference type="ARBA" id="ARBA00022723"/>
    </source>
</evidence>
<dbReference type="EC" id="3.5.4.33" evidence="7"/>
<feature type="domain" description="CMP/dCMP-type deaminase" evidence="9">
    <location>
        <begin position="3"/>
        <end position="113"/>
    </location>
</feature>
<gene>
    <name evidence="7" type="primary">tadA</name>
    <name evidence="10" type="ORF">C8D82_12049</name>
</gene>
<keyword evidence="5 7" id="KW-0862">Zinc</keyword>
<dbReference type="RefSeq" id="WP_165833059.1">
    <property type="nucleotide sequence ID" value="NZ_CABMMC010000058.1"/>
</dbReference>
<dbReference type="Pfam" id="PF14437">
    <property type="entry name" value="MafB19-deam"/>
    <property type="match status" value="1"/>
</dbReference>
<dbReference type="GO" id="GO:0002100">
    <property type="term" value="P:tRNA wobble adenosine to inosine editing"/>
    <property type="evidence" value="ECO:0007669"/>
    <property type="project" value="UniProtKB-UniRule"/>
</dbReference>
<dbReference type="Pfam" id="PF13527">
    <property type="entry name" value="Acetyltransf_9"/>
    <property type="match status" value="1"/>
</dbReference>
<feature type="binding site" evidence="7">
    <location>
        <position position="87"/>
    </location>
    <ligand>
        <name>Zn(2+)</name>
        <dbReference type="ChEBI" id="CHEBI:29105"/>
        <note>catalytic</note>
    </ligand>
</feature>
<dbReference type="AlphaFoldDB" id="A0A2U1AT41"/>
<dbReference type="PROSITE" id="PS00903">
    <property type="entry name" value="CYT_DCMP_DEAMINASES_1"/>
    <property type="match status" value="1"/>
</dbReference>
<dbReference type="EMBL" id="QEKH01000020">
    <property type="protein sequence ID" value="PVY39572.1"/>
    <property type="molecule type" value="Genomic_DNA"/>
</dbReference>
<dbReference type="SUPFAM" id="SSF53927">
    <property type="entry name" value="Cytidine deaminase-like"/>
    <property type="match status" value="1"/>
</dbReference>
<protein>
    <recommendedName>
        <fullName evidence="7">tRNA-specific adenosine deaminase</fullName>
        <ecNumber evidence="7">3.5.4.33</ecNumber>
    </recommendedName>
</protein>
<dbReference type="CDD" id="cd01285">
    <property type="entry name" value="nucleoside_deaminase"/>
    <property type="match status" value="1"/>
</dbReference>
<evidence type="ECO:0000313" key="11">
    <source>
        <dbReference type="Proteomes" id="UP000245959"/>
    </source>
</evidence>
<comment type="caution">
    <text evidence="10">The sequence shown here is derived from an EMBL/GenBank/DDBJ whole genome shotgun (WGS) entry which is preliminary data.</text>
</comment>
<evidence type="ECO:0000256" key="5">
    <source>
        <dbReference type="ARBA" id="ARBA00022833"/>
    </source>
</evidence>
<reference evidence="10 11" key="1">
    <citation type="submission" date="2018-04" db="EMBL/GenBank/DDBJ databases">
        <title>Genomic Encyclopedia of Type Strains, Phase IV (KMG-IV): sequencing the most valuable type-strain genomes for metagenomic binning, comparative biology and taxonomic classification.</title>
        <authorList>
            <person name="Goeker M."/>
        </authorList>
    </citation>
    <scope>NUCLEOTIDE SEQUENCE [LARGE SCALE GENOMIC DNA]</scope>
    <source>
        <strain evidence="10 11">DSM 14823</strain>
    </source>
</reference>
<keyword evidence="3 7" id="KW-0479">Metal-binding</keyword>
<dbReference type="InterPro" id="IPR000182">
    <property type="entry name" value="GNAT_dom"/>
</dbReference>
<dbReference type="HAMAP" id="MF_00972">
    <property type="entry name" value="tRNA_aden_deaminase"/>
    <property type="match status" value="1"/>
</dbReference>
<dbReference type="Gene3D" id="3.40.630.30">
    <property type="match status" value="1"/>
</dbReference>
<dbReference type="PANTHER" id="PTHR11079">
    <property type="entry name" value="CYTOSINE DEAMINASE FAMILY MEMBER"/>
    <property type="match status" value="1"/>
</dbReference>
<feature type="binding site" evidence="7">
    <location>
        <position position="84"/>
    </location>
    <ligand>
        <name>Zn(2+)</name>
        <dbReference type="ChEBI" id="CHEBI:29105"/>
        <note>catalytic</note>
    </ligand>
</feature>